<dbReference type="InterPro" id="IPR038607">
    <property type="entry name" value="PhoD-like_sf"/>
</dbReference>
<dbReference type="SUPFAM" id="SSF56300">
    <property type="entry name" value="Metallo-dependent phosphatases"/>
    <property type="match status" value="1"/>
</dbReference>
<protein>
    <recommendedName>
        <fullName evidence="4">PhoD-like phosphatase metallophosphatase domain-containing protein</fullName>
    </recommendedName>
</protein>
<dbReference type="PANTHER" id="PTHR33987">
    <property type="entry name" value="CALCINEURIN-LIKE METALLO-PHOSPHOESTERASE SUPERFAMILY PROTEIN"/>
    <property type="match status" value="1"/>
</dbReference>
<dbReference type="InterPro" id="IPR029052">
    <property type="entry name" value="Metallo-depent_PP-like"/>
</dbReference>
<feature type="signal peptide" evidence="3">
    <location>
        <begin position="1"/>
        <end position="19"/>
    </location>
</feature>
<feature type="chain" id="PRO_5003287230" description="PhoD-like phosphatase metallophosphatase domain-containing protein" evidence="3">
    <location>
        <begin position="20"/>
        <end position="515"/>
    </location>
</feature>
<dbReference type="RefSeq" id="XP_004994511.1">
    <property type="nucleotide sequence ID" value="XM_004994454.1"/>
</dbReference>
<evidence type="ECO:0000313" key="5">
    <source>
        <dbReference type="EMBL" id="EGD72688.1"/>
    </source>
</evidence>
<dbReference type="Gene3D" id="3.60.21.70">
    <property type="entry name" value="PhoD-like phosphatase"/>
    <property type="match status" value="1"/>
</dbReference>
<dbReference type="Proteomes" id="UP000007799">
    <property type="component" value="Unassembled WGS sequence"/>
</dbReference>
<feature type="transmembrane region" description="Helical" evidence="2">
    <location>
        <begin position="489"/>
        <end position="510"/>
    </location>
</feature>
<evidence type="ECO:0000256" key="1">
    <source>
        <dbReference type="SAM" id="MobiDB-lite"/>
    </source>
</evidence>
<keyword evidence="2" id="KW-1133">Transmembrane helix</keyword>
<evidence type="ECO:0000313" key="6">
    <source>
        <dbReference type="Proteomes" id="UP000007799"/>
    </source>
</evidence>
<gene>
    <name evidence="5" type="ORF">PTSG_12174</name>
</gene>
<dbReference type="EMBL" id="GL832964">
    <property type="protein sequence ID" value="EGD72688.1"/>
    <property type="molecule type" value="Genomic_DNA"/>
</dbReference>
<feature type="domain" description="PhoD-like phosphatase metallophosphatase" evidence="4">
    <location>
        <begin position="83"/>
        <end position="351"/>
    </location>
</feature>
<dbReference type="OrthoDB" id="10266805at2759"/>
<dbReference type="AlphaFoldDB" id="F2U8I0"/>
<accession>F2U8I0</accession>
<keyword evidence="2" id="KW-0812">Transmembrane</keyword>
<dbReference type="CDD" id="cd07389">
    <property type="entry name" value="MPP_PhoD"/>
    <property type="match status" value="1"/>
</dbReference>
<reference evidence="5" key="1">
    <citation type="submission" date="2009-08" db="EMBL/GenBank/DDBJ databases">
        <title>Annotation of Salpingoeca rosetta.</title>
        <authorList>
            <consortium name="The Broad Institute Genome Sequencing Platform"/>
            <person name="Russ C."/>
            <person name="Cuomo C."/>
            <person name="Burger G."/>
            <person name="Gray M.W."/>
            <person name="Holland P.W.H."/>
            <person name="King N."/>
            <person name="Lang F.B.F."/>
            <person name="Roger A.J."/>
            <person name="Ruiz-Trillo I."/>
            <person name="Young S.K."/>
            <person name="Zeng Q."/>
            <person name="Gargeya S."/>
            <person name="Alvarado L."/>
            <person name="Berlin A."/>
            <person name="Chapman S.B."/>
            <person name="Chen Z."/>
            <person name="Freedman E."/>
            <person name="Gellesch M."/>
            <person name="Goldberg J."/>
            <person name="Griggs A."/>
            <person name="Gujja S."/>
            <person name="Heilman E."/>
            <person name="Heiman D."/>
            <person name="Howarth C."/>
            <person name="Mehta T."/>
            <person name="Neiman D."/>
            <person name="Pearson M."/>
            <person name="Roberts A."/>
            <person name="Saif S."/>
            <person name="Shea T."/>
            <person name="Shenoy N."/>
            <person name="Sisk P."/>
            <person name="Stolte C."/>
            <person name="Sykes S."/>
            <person name="White J."/>
            <person name="Yandava C."/>
            <person name="Haas B."/>
            <person name="Nusbaum C."/>
            <person name="Birren B."/>
        </authorList>
    </citation>
    <scope>NUCLEOTIDE SEQUENCE [LARGE SCALE GENOMIC DNA]</scope>
    <source>
        <strain evidence="5">ATCC 50818</strain>
    </source>
</reference>
<keyword evidence="3" id="KW-0732">Signal</keyword>
<dbReference type="KEGG" id="sre:PTSG_12174"/>
<feature type="region of interest" description="Disordered" evidence="1">
    <location>
        <begin position="410"/>
        <end position="438"/>
    </location>
</feature>
<organism evidence="6">
    <name type="scientific">Salpingoeca rosetta (strain ATCC 50818 / BSB-021)</name>
    <dbReference type="NCBI Taxonomy" id="946362"/>
    <lineage>
        <taxon>Eukaryota</taxon>
        <taxon>Choanoflagellata</taxon>
        <taxon>Craspedida</taxon>
        <taxon>Salpingoecidae</taxon>
        <taxon>Salpingoeca</taxon>
    </lineage>
</organism>
<keyword evidence="2" id="KW-0472">Membrane</keyword>
<dbReference type="GeneID" id="16075093"/>
<dbReference type="Pfam" id="PF09423">
    <property type="entry name" value="PhoD"/>
    <property type="match status" value="1"/>
</dbReference>
<keyword evidence="6" id="KW-1185">Reference proteome</keyword>
<evidence type="ECO:0000256" key="2">
    <source>
        <dbReference type="SAM" id="Phobius"/>
    </source>
</evidence>
<evidence type="ECO:0000259" key="4">
    <source>
        <dbReference type="Pfam" id="PF09423"/>
    </source>
</evidence>
<dbReference type="OMA" id="TDYECER"/>
<dbReference type="STRING" id="946362.F2U8I0"/>
<dbReference type="PANTHER" id="PTHR33987:SF1">
    <property type="entry name" value="CALCINEURIN-LIKE METALLO-PHOSPHOESTERASE SUPERFAMILY PROTEIN"/>
    <property type="match status" value="1"/>
</dbReference>
<dbReference type="InParanoid" id="F2U8I0"/>
<evidence type="ECO:0000256" key="3">
    <source>
        <dbReference type="SAM" id="SignalP"/>
    </source>
</evidence>
<sequence>MRTTVKAAVLVARAVTVASVLVLGGAVPCFAAAAGGGGGEGGTVGTDYECERASGDVARDEMVIGFGSCNKPDFPQTAWQWMDDTDLFLFNGDVVYSATIGVDGLEKAFDSLDAGPAYQRVKQAKASKWHCRAVADNCEVHQGIWSTWDDHDFGINDGGGGEPLPIIKDLQVEERLRVFKEHMHPRCTDTSRVTLSSRNGTYHSTKLHVGDKRDVVISLLDTRTHRQLHAIPSLGTFSFIPLIGKLFPITAGATRMLAANLGWGNTNRGAMLGEEQWRWLENTLCSNNDDDTTHIIVSSIQVLTSNPLVESWGHFPTELQRLLSLLDTCNLKHAIIVSGDVHFTEFTSLPSGQLVEVTSSGMTHDCTGGVLPRALCSLAISTFGHHRSKQDTFHPRRAFAKMRLHWRRDGAGGDTDTAQAEGNARATRDADGGGGARGPSAVVEVIASEDGQVVHTRRVVSLASGRVYGNEANQQRWGVIHRPPVPLHMLMVSVAAVVLAAALPLLAWCCKRKSH</sequence>
<proteinExistence type="predicted"/>
<dbReference type="InterPro" id="IPR018946">
    <property type="entry name" value="PhoD-like_MPP"/>
</dbReference>
<name>F2U8I0_SALR5</name>